<evidence type="ECO:0000256" key="3">
    <source>
        <dbReference type="ARBA" id="ARBA00010136"/>
    </source>
</evidence>
<keyword evidence="17" id="KW-1185">Reference proteome</keyword>
<accession>A0A841ABM0</accession>
<dbReference type="PRINTS" id="PR00756">
    <property type="entry name" value="ALADIPTASE"/>
</dbReference>
<evidence type="ECO:0000256" key="2">
    <source>
        <dbReference type="ARBA" id="ARBA00001947"/>
    </source>
</evidence>
<dbReference type="GO" id="GO:0042277">
    <property type="term" value="F:peptide binding"/>
    <property type="evidence" value="ECO:0007669"/>
    <property type="project" value="TreeGrafter"/>
</dbReference>
<comment type="catalytic activity">
    <reaction evidence="1">
        <text>Release of an N-terminal amino acid, Xaa-|-Yaa- from a peptide, amide or arylamide. Xaa is preferably Ala, but may be most amino acids including Pro (slow action). When a terminal hydrophobic residue is followed by a prolyl residue, the two may be released as an intact Xaa-Pro dipeptide.</text>
        <dbReference type="EC" id="3.4.11.2"/>
    </reaction>
</comment>
<feature type="domain" description="Peptidase M1 membrane alanine aminopeptidase" evidence="14">
    <location>
        <begin position="232"/>
        <end position="424"/>
    </location>
</feature>
<comment type="similarity">
    <text evidence="3">Belongs to the peptidase M1 family.</text>
</comment>
<evidence type="ECO:0000256" key="1">
    <source>
        <dbReference type="ARBA" id="ARBA00000098"/>
    </source>
</evidence>
<dbReference type="RefSeq" id="WP_184324131.1">
    <property type="nucleotide sequence ID" value="NZ_JACHLZ010000001.1"/>
</dbReference>
<keyword evidence="7" id="KW-0645">Protease</keyword>
<dbReference type="EMBL" id="JACHLZ010000001">
    <property type="protein sequence ID" value="MBB5830518.1"/>
    <property type="molecule type" value="Genomic_DNA"/>
</dbReference>
<evidence type="ECO:0000313" key="16">
    <source>
        <dbReference type="EMBL" id="MBB5830518.1"/>
    </source>
</evidence>
<dbReference type="Proteomes" id="UP000588158">
    <property type="component" value="Unassembled WGS sequence"/>
</dbReference>
<dbReference type="GO" id="GO:0005615">
    <property type="term" value="C:extracellular space"/>
    <property type="evidence" value="ECO:0007669"/>
    <property type="project" value="TreeGrafter"/>
</dbReference>
<comment type="cofactor">
    <cofactor evidence="2">
        <name>Zn(2+)</name>
        <dbReference type="ChEBI" id="CHEBI:29105"/>
    </cofactor>
</comment>
<keyword evidence="11" id="KW-0482">Metalloprotease</keyword>
<sequence>MSSTHPGSDPYLPGHGDASYSVRHYDLDLTYKVETNRLDGTATLACQVHEDLDSLHLDLHGLQVAATKVDGKQVKHTHRGGDLVLKKQFPAGREVRVEVRYGGKPRPVRARVHGATGWEELTDGVIVAAQPHGAPSWFPCNDRPDDKATYEISLAANPAYHVAVSGELQGKRRKGNATTWTYRQDVPMPTYLATVQIGRYSEVKHRGSAVPVRSLVPSGVGAKDLAHGFAQQPQMLELFARMFGPYAFPSYTAVITDDELEIPLESQALSTFGRNHLAGDWEAERLIAHELSHQWFGNTATLKRWQDIWLHEGFACYCEWLWAEESGRATVEEEARQHHASLAELPEDLLIADPGPELMFDDRLYKRGALTVHALRQRVGDETFFPMIQSWLAQHRGGSVTTEMFEAHVARESGEDLTDLFEAWIHTEELPDLPDQPARREPTHRGGLLGLFARD</sequence>
<dbReference type="GO" id="GO:0005737">
    <property type="term" value="C:cytoplasm"/>
    <property type="evidence" value="ECO:0007669"/>
    <property type="project" value="TreeGrafter"/>
</dbReference>
<dbReference type="InterPro" id="IPR050344">
    <property type="entry name" value="Peptidase_M1_aminopeptidases"/>
</dbReference>
<dbReference type="GO" id="GO:0008270">
    <property type="term" value="F:zinc ion binding"/>
    <property type="evidence" value="ECO:0007669"/>
    <property type="project" value="InterPro"/>
</dbReference>
<keyword evidence="10" id="KW-0862">Zinc</keyword>
<evidence type="ECO:0000256" key="6">
    <source>
        <dbReference type="ARBA" id="ARBA00022438"/>
    </source>
</evidence>
<dbReference type="InterPro" id="IPR014782">
    <property type="entry name" value="Peptidase_M1_dom"/>
</dbReference>
<dbReference type="InterPro" id="IPR045357">
    <property type="entry name" value="Aminopeptidase_N-like_N"/>
</dbReference>
<dbReference type="SUPFAM" id="SSF55486">
    <property type="entry name" value="Metalloproteases ('zincins'), catalytic domain"/>
    <property type="match status" value="1"/>
</dbReference>
<dbReference type="PANTHER" id="PTHR11533:SF174">
    <property type="entry name" value="PUROMYCIN-SENSITIVE AMINOPEPTIDASE-RELATED"/>
    <property type="match status" value="1"/>
</dbReference>
<dbReference type="Gene3D" id="2.60.40.1730">
    <property type="entry name" value="tricorn interacting facor f3 domain"/>
    <property type="match status" value="1"/>
</dbReference>
<dbReference type="Gene3D" id="1.10.390.10">
    <property type="entry name" value="Neutral Protease Domain 2"/>
    <property type="match status" value="1"/>
</dbReference>
<dbReference type="InterPro" id="IPR001930">
    <property type="entry name" value="Peptidase_M1"/>
</dbReference>
<evidence type="ECO:0000256" key="9">
    <source>
        <dbReference type="ARBA" id="ARBA00022801"/>
    </source>
</evidence>
<evidence type="ECO:0000259" key="15">
    <source>
        <dbReference type="Pfam" id="PF17900"/>
    </source>
</evidence>
<evidence type="ECO:0000256" key="13">
    <source>
        <dbReference type="ARBA" id="ARBA00031533"/>
    </source>
</evidence>
<keyword evidence="9" id="KW-0378">Hydrolase</keyword>
<evidence type="ECO:0000256" key="12">
    <source>
        <dbReference type="ARBA" id="ARBA00029811"/>
    </source>
</evidence>
<evidence type="ECO:0000256" key="10">
    <source>
        <dbReference type="ARBA" id="ARBA00022833"/>
    </source>
</evidence>
<evidence type="ECO:0000259" key="14">
    <source>
        <dbReference type="Pfam" id="PF01433"/>
    </source>
</evidence>
<dbReference type="PANTHER" id="PTHR11533">
    <property type="entry name" value="PROTEASE M1 ZINC METALLOPROTEASE"/>
    <property type="match status" value="1"/>
</dbReference>
<evidence type="ECO:0000256" key="4">
    <source>
        <dbReference type="ARBA" id="ARBA00012564"/>
    </source>
</evidence>
<protein>
    <recommendedName>
        <fullName evidence="5">Aminopeptidase N</fullName>
        <ecNumber evidence="4">3.4.11.2</ecNumber>
    </recommendedName>
    <alternativeName>
        <fullName evidence="12">Alanine aminopeptidase</fullName>
    </alternativeName>
    <alternativeName>
        <fullName evidence="13">Lysyl aminopeptidase</fullName>
    </alternativeName>
</protein>
<dbReference type="GO" id="GO:0016020">
    <property type="term" value="C:membrane"/>
    <property type="evidence" value="ECO:0007669"/>
    <property type="project" value="TreeGrafter"/>
</dbReference>
<organism evidence="16 17">
    <name type="scientific">Brachybacterium aquaticum</name>
    <dbReference type="NCBI Taxonomy" id="1432564"/>
    <lineage>
        <taxon>Bacteria</taxon>
        <taxon>Bacillati</taxon>
        <taxon>Actinomycetota</taxon>
        <taxon>Actinomycetes</taxon>
        <taxon>Micrococcales</taxon>
        <taxon>Dermabacteraceae</taxon>
        <taxon>Brachybacterium</taxon>
    </lineage>
</organism>
<evidence type="ECO:0000256" key="8">
    <source>
        <dbReference type="ARBA" id="ARBA00022723"/>
    </source>
</evidence>
<evidence type="ECO:0000256" key="5">
    <source>
        <dbReference type="ARBA" id="ARBA00015611"/>
    </source>
</evidence>
<evidence type="ECO:0000256" key="7">
    <source>
        <dbReference type="ARBA" id="ARBA00022670"/>
    </source>
</evidence>
<dbReference type="GO" id="GO:0043171">
    <property type="term" value="P:peptide catabolic process"/>
    <property type="evidence" value="ECO:0007669"/>
    <property type="project" value="TreeGrafter"/>
</dbReference>
<reference evidence="16 17" key="1">
    <citation type="submission" date="2020-08" db="EMBL/GenBank/DDBJ databases">
        <title>Sequencing the genomes of 1000 actinobacteria strains.</title>
        <authorList>
            <person name="Klenk H.-P."/>
        </authorList>
    </citation>
    <scope>NUCLEOTIDE SEQUENCE [LARGE SCALE GENOMIC DNA]</scope>
    <source>
        <strain evidence="16 17">DSM 28796</strain>
    </source>
</reference>
<name>A0A841ABM0_9MICO</name>
<evidence type="ECO:0000256" key="11">
    <source>
        <dbReference type="ARBA" id="ARBA00023049"/>
    </source>
</evidence>
<dbReference type="GO" id="GO:0006508">
    <property type="term" value="P:proteolysis"/>
    <property type="evidence" value="ECO:0007669"/>
    <property type="project" value="UniProtKB-KW"/>
</dbReference>
<proteinExistence type="inferred from homology"/>
<dbReference type="AlphaFoldDB" id="A0A841ABM0"/>
<keyword evidence="8" id="KW-0479">Metal-binding</keyword>
<dbReference type="GO" id="GO:0070006">
    <property type="term" value="F:metalloaminopeptidase activity"/>
    <property type="evidence" value="ECO:0007669"/>
    <property type="project" value="TreeGrafter"/>
</dbReference>
<dbReference type="CDD" id="cd09603">
    <property type="entry name" value="M1_APN_like"/>
    <property type="match status" value="1"/>
</dbReference>
<feature type="domain" description="Aminopeptidase N-like N-terminal" evidence="15">
    <location>
        <begin position="23"/>
        <end position="192"/>
    </location>
</feature>
<dbReference type="GO" id="GO:0016285">
    <property type="term" value="F:alanyl aminopeptidase activity"/>
    <property type="evidence" value="ECO:0007669"/>
    <property type="project" value="UniProtKB-EC"/>
</dbReference>
<dbReference type="Pfam" id="PF17900">
    <property type="entry name" value="Peptidase_M1_N"/>
    <property type="match status" value="1"/>
</dbReference>
<dbReference type="Pfam" id="PF01433">
    <property type="entry name" value="Peptidase_M1"/>
    <property type="match status" value="1"/>
</dbReference>
<gene>
    <name evidence="16" type="ORF">HNR70_000331</name>
</gene>
<dbReference type="EC" id="3.4.11.2" evidence="4"/>
<comment type="caution">
    <text evidence="16">The sequence shown here is derived from an EMBL/GenBank/DDBJ whole genome shotgun (WGS) entry which is preliminary data.</text>
</comment>
<keyword evidence="6 16" id="KW-0031">Aminopeptidase</keyword>
<dbReference type="SUPFAM" id="SSF63737">
    <property type="entry name" value="Leukotriene A4 hydrolase N-terminal domain"/>
    <property type="match status" value="1"/>
</dbReference>
<dbReference type="InterPro" id="IPR027268">
    <property type="entry name" value="Peptidase_M4/M1_CTD_sf"/>
</dbReference>
<evidence type="ECO:0000313" key="17">
    <source>
        <dbReference type="Proteomes" id="UP000588158"/>
    </source>
</evidence>
<dbReference type="InterPro" id="IPR042097">
    <property type="entry name" value="Aminopeptidase_N-like_N_sf"/>
</dbReference>